<dbReference type="Pfam" id="PF00135">
    <property type="entry name" value="COesterase"/>
    <property type="match status" value="1"/>
</dbReference>
<evidence type="ECO:0000313" key="3">
    <source>
        <dbReference type="EMBL" id="TRY68831.1"/>
    </source>
</evidence>
<comment type="caution">
    <text evidence="3">The sequence shown here is derived from an EMBL/GenBank/DDBJ whole genome shotgun (WGS) entry which is preliminary data.</text>
</comment>
<keyword evidence="4" id="KW-1185">Reference proteome</keyword>
<accession>A0A553NTT0</accession>
<evidence type="ECO:0000313" key="4">
    <source>
        <dbReference type="Proteomes" id="UP000318571"/>
    </source>
</evidence>
<dbReference type="AlphaFoldDB" id="A0A553NTT0"/>
<proteinExistence type="predicted"/>
<dbReference type="Proteomes" id="UP000318571">
    <property type="component" value="Chromosome 1"/>
</dbReference>
<sequence>IISPQATGLFQMAIIQSGIATVPYPKSDQHLAYYARTLAQSMGCHPKGIALEIRQCLRNMDPIGTSREALDLFKHYIVLLNPFKHHLDNGTSDAFFPHDPLEMIEDSYFTLMYGLPGFIGVFTMTPQNNNKSIYSYIYSHRGSFSLTN</sequence>
<gene>
    <name evidence="3" type="ORF">TCAL_15121</name>
</gene>
<organism evidence="3 4">
    <name type="scientific">Tigriopus californicus</name>
    <name type="common">Marine copepod</name>
    <dbReference type="NCBI Taxonomy" id="6832"/>
    <lineage>
        <taxon>Eukaryota</taxon>
        <taxon>Metazoa</taxon>
        <taxon>Ecdysozoa</taxon>
        <taxon>Arthropoda</taxon>
        <taxon>Crustacea</taxon>
        <taxon>Multicrustacea</taxon>
        <taxon>Hexanauplia</taxon>
        <taxon>Copepoda</taxon>
        <taxon>Harpacticoida</taxon>
        <taxon>Harpacticidae</taxon>
        <taxon>Tigriopus</taxon>
    </lineage>
</organism>
<dbReference type="EMBL" id="VCGU01000010">
    <property type="protein sequence ID" value="TRY68831.1"/>
    <property type="molecule type" value="Genomic_DNA"/>
</dbReference>
<feature type="non-terminal residue" evidence="3">
    <location>
        <position position="1"/>
    </location>
</feature>
<evidence type="ECO:0000259" key="2">
    <source>
        <dbReference type="Pfam" id="PF00135"/>
    </source>
</evidence>
<dbReference type="InterPro" id="IPR029058">
    <property type="entry name" value="AB_hydrolase_fold"/>
</dbReference>
<keyword evidence="1" id="KW-0325">Glycoprotein</keyword>
<reference evidence="3 4" key="1">
    <citation type="journal article" date="2018" name="Nat. Ecol. Evol.">
        <title>Genomic signatures of mitonuclear coevolution across populations of Tigriopus californicus.</title>
        <authorList>
            <person name="Barreto F.S."/>
            <person name="Watson E.T."/>
            <person name="Lima T.G."/>
            <person name="Willett C.S."/>
            <person name="Edmands S."/>
            <person name="Li W."/>
            <person name="Burton R.S."/>
        </authorList>
    </citation>
    <scope>NUCLEOTIDE SEQUENCE [LARGE SCALE GENOMIC DNA]</scope>
    <source>
        <strain evidence="3 4">San Diego</strain>
    </source>
</reference>
<dbReference type="InterPro" id="IPR002018">
    <property type="entry name" value="CarbesteraseB"/>
</dbReference>
<evidence type="ECO:0000256" key="1">
    <source>
        <dbReference type="ARBA" id="ARBA00023180"/>
    </source>
</evidence>
<feature type="domain" description="Carboxylesterase type B" evidence="2">
    <location>
        <begin position="2"/>
        <end position="120"/>
    </location>
</feature>
<protein>
    <recommendedName>
        <fullName evidence="2">Carboxylesterase type B domain-containing protein</fullName>
    </recommendedName>
</protein>
<name>A0A553NTT0_TIGCA</name>
<dbReference type="Gene3D" id="3.40.50.1820">
    <property type="entry name" value="alpha/beta hydrolase"/>
    <property type="match status" value="1"/>
</dbReference>
<dbReference type="SUPFAM" id="SSF53474">
    <property type="entry name" value="alpha/beta-Hydrolases"/>
    <property type="match status" value="1"/>
</dbReference>